<dbReference type="Proteomes" id="UP000036334">
    <property type="component" value="Unassembled WGS sequence"/>
</dbReference>
<dbReference type="EMBL" id="LDPR01000008">
    <property type="protein sequence ID" value="KLO36651.1"/>
    <property type="molecule type" value="Genomic_DNA"/>
</dbReference>
<proteinExistence type="predicted"/>
<organism evidence="1 2">
    <name type="scientific">Mycobacterium haemophilum</name>
    <dbReference type="NCBI Taxonomy" id="29311"/>
    <lineage>
        <taxon>Bacteria</taxon>
        <taxon>Bacillati</taxon>
        <taxon>Actinomycetota</taxon>
        <taxon>Actinomycetes</taxon>
        <taxon>Mycobacteriales</taxon>
        <taxon>Mycobacteriaceae</taxon>
        <taxon>Mycobacterium</taxon>
    </lineage>
</organism>
<name>A0A0I9TR61_9MYCO</name>
<accession>A0A0I9TR61</accession>
<gene>
    <name evidence="1" type="ORF">ABH38_11830</name>
</gene>
<dbReference type="AlphaFoldDB" id="A0A0I9TR61"/>
<keyword evidence="2" id="KW-1185">Reference proteome</keyword>
<comment type="caution">
    <text evidence="1">The sequence shown here is derived from an EMBL/GenBank/DDBJ whole genome shotgun (WGS) entry which is preliminary data.</text>
</comment>
<protein>
    <submittedName>
        <fullName evidence="1">Uncharacterized protein</fullName>
    </submittedName>
</protein>
<reference evidence="1 2" key="1">
    <citation type="submission" date="2015-05" db="EMBL/GenBank/DDBJ databases">
        <title>Genome sequence of Mycobacterium haemophilum.</title>
        <authorList>
            <person name="Greninger A.L."/>
            <person name="Cunningham G."/>
            <person name="Miller S."/>
        </authorList>
    </citation>
    <scope>NUCLEOTIDE SEQUENCE [LARGE SCALE GENOMIC DNA]</scope>
    <source>
        <strain evidence="2">UC1</strain>
    </source>
</reference>
<evidence type="ECO:0000313" key="1">
    <source>
        <dbReference type="EMBL" id="KLO36651.1"/>
    </source>
</evidence>
<sequence>MVRRRCFNKRFPTFPPHYGPGKPVRRPDIAAATLLSTVVAYPEIPDAGTVFPHADVTDAQRILAWSRSTNG</sequence>
<evidence type="ECO:0000313" key="2">
    <source>
        <dbReference type="Proteomes" id="UP000036334"/>
    </source>
</evidence>
<dbReference type="PATRIC" id="fig|29311.18.peg.3918"/>